<gene>
    <name evidence="2" type="ORF">TSOC_013561</name>
</gene>
<reference evidence="2 3" key="1">
    <citation type="journal article" date="2017" name="Mol. Biol. Evol.">
        <title>The 4-celled Tetrabaena socialis nuclear genome reveals the essential components for genetic control of cell number at the origin of multicellularity in the volvocine lineage.</title>
        <authorList>
            <person name="Featherston J."/>
            <person name="Arakaki Y."/>
            <person name="Hanschen E.R."/>
            <person name="Ferris P.J."/>
            <person name="Michod R.E."/>
            <person name="Olson B.J.S.C."/>
            <person name="Nozaki H."/>
            <person name="Durand P.M."/>
        </authorList>
    </citation>
    <scope>NUCLEOTIDE SEQUENCE [LARGE SCALE GENOMIC DNA]</scope>
    <source>
        <strain evidence="2 3">NIES-571</strain>
    </source>
</reference>
<evidence type="ECO:0000313" key="2">
    <source>
        <dbReference type="EMBL" id="PNH00609.1"/>
    </source>
</evidence>
<feature type="compositionally biased region" description="Basic and acidic residues" evidence="1">
    <location>
        <begin position="389"/>
        <end position="405"/>
    </location>
</feature>
<name>A0A2J7ZK22_9CHLO</name>
<feature type="region of interest" description="Disordered" evidence="1">
    <location>
        <begin position="426"/>
        <end position="471"/>
    </location>
</feature>
<feature type="region of interest" description="Disordered" evidence="1">
    <location>
        <begin position="252"/>
        <end position="411"/>
    </location>
</feature>
<feature type="compositionally biased region" description="Basic and acidic residues" evidence="1">
    <location>
        <begin position="440"/>
        <end position="454"/>
    </location>
</feature>
<dbReference type="AlphaFoldDB" id="A0A2J7ZK22"/>
<protein>
    <submittedName>
        <fullName evidence="2">Uncharacterized protein</fullName>
    </submittedName>
</protein>
<dbReference type="EMBL" id="PGGS01001273">
    <property type="protein sequence ID" value="PNH00609.1"/>
    <property type="molecule type" value="Genomic_DNA"/>
</dbReference>
<feature type="compositionally biased region" description="Basic and acidic residues" evidence="1">
    <location>
        <begin position="298"/>
        <end position="311"/>
    </location>
</feature>
<accession>A0A2J7ZK22</accession>
<evidence type="ECO:0000313" key="3">
    <source>
        <dbReference type="Proteomes" id="UP000236333"/>
    </source>
</evidence>
<sequence>MKIFPKEFRSKADHNRCAINLSRLLRLLRSAVFKGDADCAAAQAALAGSEQRAQRRCRGFSAFVWITCEGGCQRAHSDTPLSRAHTWRYAEYLVGSATLTYSCMHADVGTVRLEVGAGSGYGMRPAAAGQEPTGDGWFIQHSARVQQRCVAVIVDMATGELEGQQPTLRHGSSSAKLAPAAAAGASLCDLSVQLRAALRKCPTRLNWGLAVQLAMRQSVLLGVATAFEQDWVRRQEVQLAAARAEMAARRQRCANGTGSAEDADSVRRQEEGREKATTEMAARRQREADGTGSAEDADSVRRQEEGREKATTEMAAWRQREADGTGSAEDADSVRRQEEGREKATTEMAARRQREADGTGSAEDADSVRRHREGAAAASAASHSKAGHIPRDPELPEGFKEDQPRGKWNGRFKWEATRMKTKLVNPPCLSKSFTFGSAPGDREAKLEEVKKWSDAGRPAGPWPKKELGGRR</sequence>
<feature type="compositionally biased region" description="Low complexity" evidence="1">
    <location>
        <begin position="375"/>
        <end position="384"/>
    </location>
</feature>
<feature type="compositionally biased region" description="Basic and acidic residues" evidence="1">
    <location>
        <begin position="264"/>
        <end position="289"/>
    </location>
</feature>
<proteinExistence type="predicted"/>
<dbReference type="Proteomes" id="UP000236333">
    <property type="component" value="Unassembled WGS sequence"/>
</dbReference>
<comment type="caution">
    <text evidence="2">The sequence shown here is derived from an EMBL/GenBank/DDBJ whole genome shotgun (WGS) entry which is preliminary data.</text>
</comment>
<evidence type="ECO:0000256" key="1">
    <source>
        <dbReference type="SAM" id="MobiDB-lite"/>
    </source>
</evidence>
<feature type="compositionally biased region" description="Basic and acidic residues" evidence="1">
    <location>
        <begin position="332"/>
        <end position="357"/>
    </location>
</feature>
<keyword evidence="3" id="KW-1185">Reference proteome</keyword>
<organism evidence="2 3">
    <name type="scientific">Tetrabaena socialis</name>
    <dbReference type="NCBI Taxonomy" id="47790"/>
    <lineage>
        <taxon>Eukaryota</taxon>
        <taxon>Viridiplantae</taxon>
        <taxon>Chlorophyta</taxon>
        <taxon>core chlorophytes</taxon>
        <taxon>Chlorophyceae</taxon>
        <taxon>CS clade</taxon>
        <taxon>Chlamydomonadales</taxon>
        <taxon>Tetrabaenaceae</taxon>
        <taxon>Tetrabaena</taxon>
    </lineage>
</organism>